<gene>
    <name evidence="1" type="ORF">GCM10017559_50810</name>
</gene>
<protein>
    <submittedName>
        <fullName evidence="1">Uncharacterized protein</fullName>
    </submittedName>
</protein>
<evidence type="ECO:0000313" key="2">
    <source>
        <dbReference type="Proteomes" id="UP001499930"/>
    </source>
</evidence>
<dbReference type="RefSeq" id="WP_344899544.1">
    <property type="nucleotide sequence ID" value="NZ_BAAAWD010000014.1"/>
</dbReference>
<reference evidence="1 2" key="1">
    <citation type="journal article" date="2019" name="Int. J. Syst. Evol. Microbiol.">
        <title>The Global Catalogue of Microorganisms (GCM) 10K type strain sequencing project: providing services to taxonomists for standard genome sequencing and annotation.</title>
        <authorList>
            <consortium name="The Broad Institute Genomics Platform"/>
            <consortium name="The Broad Institute Genome Sequencing Center for Infectious Disease"/>
            <person name="Wu L."/>
            <person name="Ma J."/>
        </authorList>
    </citation>
    <scope>NUCLEOTIDE SEQUENCE [LARGE SCALE GENOMIC DNA]</scope>
    <source>
        <strain evidence="1 2">JCM 3106</strain>
    </source>
</reference>
<proteinExistence type="predicted"/>
<dbReference type="EMBL" id="BAAAWD010000014">
    <property type="protein sequence ID" value="GAA3020270.1"/>
    <property type="molecule type" value="Genomic_DNA"/>
</dbReference>
<accession>A0ABN3Y5W5</accession>
<dbReference type="Pfam" id="PF19953">
    <property type="entry name" value="EACC1"/>
    <property type="match status" value="1"/>
</dbReference>
<dbReference type="Proteomes" id="UP001499930">
    <property type="component" value="Unassembled WGS sequence"/>
</dbReference>
<sequence length="124" mass="13931">MSADIINVNMSGSEAEEELRSFYRWLQDDEDVRRHARVSVRQSSPRESEMGSALEAIDLVLSNGFELANFTLAYLAWRATRRQKVAVTLKRGDVEVTVSDADDQITKKILQALNEKPGGSEESK</sequence>
<name>A0ABN3Y5W5_9ACTN</name>
<evidence type="ECO:0000313" key="1">
    <source>
        <dbReference type="EMBL" id="GAA3020270.1"/>
    </source>
</evidence>
<comment type="caution">
    <text evidence="1">The sequence shown here is derived from an EMBL/GenBank/DDBJ whole genome shotgun (WGS) entry which is preliminary data.</text>
</comment>
<dbReference type="InterPro" id="IPR045428">
    <property type="entry name" value="EACC1"/>
</dbReference>
<organism evidence="1 2">
    <name type="scientific">Streptosporangium longisporum</name>
    <dbReference type="NCBI Taxonomy" id="46187"/>
    <lineage>
        <taxon>Bacteria</taxon>
        <taxon>Bacillati</taxon>
        <taxon>Actinomycetota</taxon>
        <taxon>Actinomycetes</taxon>
        <taxon>Streptosporangiales</taxon>
        <taxon>Streptosporangiaceae</taxon>
        <taxon>Streptosporangium</taxon>
    </lineage>
</organism>
<keyword evidence="2" id="KW-1185">Reference proteome</keyword>